<dbReference type="Pfam" id="PF02567">
    <property type="entry name" value="PhzC-PhzF"/>
    <property type="match status" value="1"/>
</dbReference>
<dbReference type="PIRSF" id="PIRSF016184">
    <property type="entry name" value="PhzC_PhzF"/>
    <property type="match status" value="1"/>
</dbReference>
<gene>
    <name evidence="4" type="ORF">HMPREF9498_01164</name>
</gene>
<dbReference type="EMBL" id="AEBR01000031">
    <property type="protein sequence ID" value="EFM83159.1"/>
    <property type="molecule type" value="Genomic_DNA"/>
</dbReference>
<evidence type="ECO:0000256" key="1">
    <source>
        <dbReference type="ARBA" id="ARBA00008270"/>
    </source>
</evidence>
<proteinExistence type="inferred from homology"/>
<dbReference type="Gene3D" id="3.10.310.10">
    <property type="entry name" value="Diaminopimelate Epimerase, Chain A, domain 1"/>
    <property type="match status" value="2"/>
</dbReference>
<dbReference type="NCBIfam" id="TIGR00654">
    <property type="entry name" value="PhzF_family"/>
    <property type="match status" value="1"/>
</dbReference>
<dbReference type="PANTHER" id="PTHR13774:SF17">
    <property type="entry name" value="PHENAZINE BIOSYNTHESIS-LIKE DOMAIN-CONTAINING PROTEIN"/>
    <property type="match status" value="1"/>
</dbReference>
<accession>A0A125W723</accession>
<name>A0A125W723_ENTFL</name>
<comment type="similarity">
    <text evidence="1">Belongs to the PhzF family.</text>
</comment>
<protein>
    <submittedName>
        <fullName evidence="4">Phenazine biosynthesis protein, PhzF family</fullName>
    </submittedName>
</protein>
<dbReference type="PANTHER" id="PTHR13774">
    <property type="entry name" value="PHENAZINE BIOSYNTHESIS PROTEIN"/>
    <property type="match status" value="1"/>
</dbReference>
<dbReference type="GO" id="GO:0005737">
    <property type="term" value="C:cytoplasm"/>
    <property type="evidence" value="ECO:0007669"/>
    <property type="project" value="TreeGrafter"/>
</dbReference>
<dbReference type="Proteomes" id="UP000004846">
    <property type="component" value="Unassembled WGS sequence"/>
</dbReference>
<dbReference type="InterPro" id="IPR003719">
    <property type="entry name" value="Phenazine_PhzF-like"/>
</dbReference>
<sequence>MSYPYYIVDAFAEEVFKGNPAAVYVLEKWLPEAVMQNIAIENNLSETAFTVKEGQSYALRWFTPEREIDLCGHATLATAFVLFNYYSVAEETLHFTSQSGPLAVTKKEEYYYLDFPYILPERIPILPEYEAALGTKIYEAYLGRDLFFVLKDEETVAKITPDFSALKALDLGVGVIVTASGDSVDFVSRTFFPKLRINEDPVCGSAHANLIPYWGKRLNQTTLSAYQVSPRGGFLTCEVKENRVIIGGTAKLFAKGEAYLPV</sequence>
<feature type="active site" evidence="3">
    <location>
        <position position="46"/>
    </location>
</feature>
<dbReference type="AlphaFoldDB" id="A0A125W723"/>
<dbReference type="SMR" id="A0A125W723"/>
<evidence type="ECO:0000313" key="5">
    <source>
        <dbReference type="Proteomes" id="UP000004846"/>
    </source>
</evidence>
<dbReference type="RefSeq" id="WP_002356143.1">
    <property type="nucleotide sequence ID" value="NZ_GL454434.1"/>
</dbReference>
<reference evidence="4 5" key="1">
    <citation type="submission" date="2010-07" db="EMBL/GenBank/DDBJ databases">
        <authorList>
            <person name="Sid Ahmed O."/>
        </authorList>
    </citation>
    <scope>NUCLEOTIDE SEQUENCE [LARGE SCALE GENOMIC DNA]</scope>
    <source>
        <strain evidence="4 5">TX4248</strain>
    </source>
</reference>
<evidence type="ECO:0000256" key="3">
    <source>
        <dbReference type="PIRSR" id="PIRSR016184-1"/>
    </source>
</evidence>
<organism evidence="4 5">
    <name type="scientific">Enterococcus faecalis TX4248</name>
    <dbReference type="NCBI Taxonomy" id="749495"/>
    <lineage>
        <taxon>Bacteria</taxon>
        <taxon>Bacillati</taxon>
        <taxon>Bacillota</taxon>
        <taxon>Bacilli</taxon>
        <taxon>Lactobacillales</taxon>
        <taxon>Enterococcaceae</taxon>
        <taxon>Enterococcus</taxon>
    </lineage>
</organism>
<evidence type="ECO:0000256" key="2">
    <source>
        <dbReference type="ARBA" id="ARBA00023235"/>
    </source>
</evidence>
<keyword evidence="2" id="KW-0413">Isomerase</keyword>
<dbReference type="GO" id="GO:0016853">
    <property type="term" value="F:isomerase activity"/>
    <property type="evidence" value="ECO:0007669"/>
    <property type="project" value="UniProtKB-KW"/>
</dbReference>
<dbReference type="SUPFAM" id="SSF54506">
    <property type="entry name" value="Diaminopimelate epimerase-like"/>
    <property type="match status" value="1"/>
</dbReference>
<comment type="caution">
    <text evidence="4">The sequence shown here is derived from an EMBL/GenBank/DDBJ whole genome shotgun (WGS) entry which is preliminary data.</text>
</comment>
<evidence type="ECO:0000313" key="4">
    <source>
        <dbReference type="EMBL" id="EFM83159.1"/>
    </source>
</evidence>
<dbReference type="HOGENOM" id="CLU_048756_2_2_9"/>